<evidence type="ECO:0000313" key="3">
    <source>
        <dbReference type="RefSeq" id="XP_018094252.1"/>
    </source>
</evidence>
<dbReference type="GO" id="GO:0000786">
    <property type="term" value="C:nucleosome"/>
    <property type="evidence" value="ECO:0007669"/>
    <property type="project" value="InterPro"/>
</dbReference>
<dbReference type="OrthoDB" id="9898831at2759"/>
<dbReference type="AGR" id="Xenbase:XB-GENE-6485719"/>
<organism evidence="2 3">
    <name type="scientific">Xenopus laevis</name>
    <name type="common">African clawed frog</name>
    <dbReference type="NCBI Taxonomy" id="8355"/>
    <lineage>
        <taxon>Eukaryota</taxon>
        <taxon>Metazoa</taxon>
        <taxon>Chordata</taxon>
        <taxon>Craniata</taxon>
        <taxon>Vertebrata</taxon>
        <taxon>Euteleostomi</taxon>
        <taxon>Amphibia</taxon>
        <taxon>Batrachia</taxon>
        <taxon>Anura</taxon>
        <taxon>Pipoidea</taxon>
        <taxon>Pipidae</taxon>
        <taxon>Xenopodinae</taxon>
        <taxon>Xenopus</taxon>
        <taxon>Xenopus</taxon>
    </lineage>
</organism>
<dbReference type="OMA" id="ETCLCIA"/>
<dbReference type="Bgee" id="108702943">
    <property type="expression patterns" value="Expressed in oocyte and 13 other cell types or tissues"/>
</dbReference>
<protein>
    <submittedName>
        <fullName evidence="3">Late histone H2B.2.2</fullName>
    </submittedName>
</protein>
<sequence length="98" mass="11028">MKPTVRKMRSAGNKMTQSALGKGKGKSKGRYSSFIYRVFKQDQPHTSFPSLSKETTAKETCFYIADEAARLSLYNKRKTITCQEIQFAAKLLQAVCPV</sequence>
<dbReference type="SUPFAM" id="SSF47113">
    <property type="entry name" value="Histone-fold"/>
    <property type="match status" value="1"/>
</dbReference>
<dbReference type="GO" id="GO:0046982">
    <property type="term" value="F:protein heterodimerization activity"/>
    <property type="evidence" value="ECO:0007669"/>
    <property type="project" value="InterPro"/>
</dbReference>
<dbReference type="PRINTS" id="PR00621">
    <property type="entry name" value="HISTONEH2B"/>
</dbReference>
<dbReference type="GO" id="GO:0003677">
    <property type="term" value="F:DNA binding"/>
    <property type="evidence" value="ECO:0007669"/>
    <property type="project" value="InterPro"/>
</dbReference>
<dbReference type="KEGG" id="xla:108702943"/>
<dbReference type="InterPro" id="IPR009072">
    <property type="entry name" value="Histone-fold"/>
</dbReference>
<dbReference type="RefSeq" id="XP_018094252.1">
    <property type="nucleotide sequence ID" value="XM_018238763.2"/>
</dbReference>
<evidence type="ECO:0000313" key="2">
    <source>
        <dbReference type="Proteomes" id="UP000186698"/>
    </source>
</evidence>
<dbReference type="InterPro" id="IPR000558">
    <property type="entry name" value="Histone_H2B"/>
</dbReference>
<comment type="similarity">
    <text evidence="1">Belongs to the histone H2B family.</text>
</comment>
<name>A0A1L8ENU1_XENLA</name>
<reference evidence="3" key="1">
    <citation type="submission" date="2025-08" db="UniProtKB">
        <authorList>
            <consortium name="RefSeq"/>
        </authorList>
    </citation>
    <scope>IDENTIFICATION</scope>
    <source>
        <strain evidence="3">J_2021</strain>
        <tissue evidence="3">Erythrocytes</tissue>
    </source>
</reference>
<dbReference type="PaxDb" id="8355-A0A1L8ENU1"/>
<dbReference type="Gene3D" id="1.10.20.10">
    <property type="entry name" value="Histone, subunit A"/>
    <property type="match status" value="1"/>
</dbReference>
<dbReference type="STRING" id="8355.A0A1L8ENU1"/>
<evidence type="ECO:0000313" key="4">
    <source>
        <dbReference type="Xenbase" id="XB-GENE-6485719"/>
    </source>
</evidence>
<dbReference type="GeneID" id="108702943"/>
<accession>A0A1L8ENU1</accession>
<dbReference type="GO" id="GO:0030527">
    <property type="term" value="F:structural constituent of chromatin"/>
    <property type="evidence" value="ECO:0007669"/>
    <property type="project" value="InterPro"/>
</dbReference>
<dbReference type="CTD" id="108702943"/>
<dbReference type="Xenbase" id="XB-GENE-6485719">
    <property type="gene designation" value="XB5731801.S"/>
</dbReference>
<gene>
    <name evidence="3 4" type="primary">XB5731801.S</name>
</gene>
<proteinExistence type="inferred from homology"/>
<keyword evidence="2" id="KW-1185">Reference proteome</keyword>
<evidence type="ECO:0000256" key="1">
    <source>
        <dbReference type="ARBA" id="ARBA00006846"/>
    </source>
</evidence>
<dbReference type="Proteomes" id="UP000186698">
    <property type="component" value="Chromosome 9_10S"/>
</dbReference>
<dbReference type="AlphaFoldDB" id="A0A1L8ENU1"/>